<keyword evidence="3" id="KW-1185">Reference proteome</keyword>
<dbReference type="HOGENOM" id="CLU_390138_0_0_10"/>
<name>B3QSI9_CHLT3</name>
<evidence type="ECO:0000313" key="3">
    <source>
        <dbReference type="Proteomes" id="UP000001208"/>
    </source>
</evidence>
<reference evidence="2 3" key="1">
    <citation type="submission" date="2008-06" db="EMBL/GenBank/DDBJ databases">
        <title>Complete sequence of Chloroherpeton thalassium ATCC 35110.</title>
        <authorList>
            <consortium name="US DOE Joint Genome Institute"/>
            <person name="Lucas S."/>
            <person name="Copeland A."/>
            <person name="Lapidus A."/>
            <person name="Glavina del Rio T."/>
            <person name="Dalin E."/>
            <person name="Tice H."/>
            <person name="Bruce D."/>
            <person name="Goodwin L."/>
            <person name="Pitluck S."/>
            <person name="Schmutz J."/>
            <person name="Larimer F."/>
            <person name="Land M."/>
            <person name="Hauser L."/>
            <person name="Kyrpides N."/>
            <person name="Mikhailova N."/>
            <person name="Liu Z."/>
            <person name="Li T."/>
            <person name="Zhao F."/>
            <person name="Overmann J."/>
            <person name="Bryant D.A."/>
            <person name="Richardson P."/>
        </authorList>
    </citation>
    <scope>NUCLEOTIDE SEQUENCE [LARGE SCALE GENOMIC DNA]</scope>
    <source>
        <strain evidence="3">ATCC 35110 / GB-78</strain>
    </source>
</reference>
<protein>
    <submittedName>
        <fullName evidence="2">Tetratricopeptide TPR_2 repeat protein</fullName>
    </submittedName>
</protein>
<dbReference type="EMBL" id="CP001100">
    <property type="protein sequence ID" value="ACF14036.1"/>
    <property type="molecule type" value="Genomic_DNA"/>
</dbReference>
<accession>B3QSI9</accession>
<dbReference type="Pfam" id="PF13176">
    <property type="entry name" value="TPR_7"/>
    <property type="match status" value="1"/>
</dbReference>
<dbReference type="InterPro" id="IPR011990">
    <property type="entry name" value="TPR-like_helical_dom_sf"/>
</dbReference>
<dbReference type="Pfam" id="PF13181">
    <property type="entry name" value="TPR_8"/>
    <property type="match status" value="1"/>
</dbReference>
<dbReference type="KEGG" id="cts:Ctha_1578"/>
<feature type="compositionally biased region" description="Basic and acidic residues" evidence="1">
    <location>
        <begin position="522"/>
        <end position="533"/>
    </location>
</feature>
<dbReference type="eggNOG" id="COG0457">
    <property type="taxonomic scope" value="Bacteria"/>
</dbReference>
<feature type="region of interest" description="Disordered" evidence="1">
    <location>
        <begin position="469"/>
        <end position="554"/>
    </location>
</feature>
<dbReference type="Proteomes" id="UP000001208">
    <property type="component" value="Chromosome"/>
</dbReference>
<dbReference type="RefSeq" id="WP_012500120.1">
    <property type="nucleotide sequence ID" value="NC_011026.1"/>
</dbReference>
<evidence type="ECO:0000256" key="1">
    <source>
        <dbReference type="SAM" id="MobiDB-lite"/>
    </source>
</evidence>
<dbReference type="STRING" id="517418.Ctha_1578"/>
<dbReference type="AlphaFoldDB" id="B3QSI9"/>
<dbReference type="SMART" id="SM00028">
    <property type="entry name" value="TPR"/>
    <property type="match status" value="3"/>
</dbReference>
<dbReference type="Gene3D" id="1.25.40.10">
    <property type="entry name" value="Tetratricopeptide repeat domain"/>
    <property type="match status" value="1"/>
</dbReference>
<feature type="compositionally biased region" description="Basic and acidic residues" evidence="1">
    <location>
        <begin position="252"/>
        <end position="265"/>
    </location>
</feature>
<feature type="region of interest" description="Disordered" evidence="1">
    <location>
        <begin position="573"/>
        <end position="657"/>
    </location>
</feature>
<dbReference type="OrthoDB" id="594666at2"/>
<dbReference type="InterPro" id="IPR019734">
    <property type="entry name" value="TPR_rpt"/>
</dbReference>
<feature type="compositionally biased region" description="Basic and acidic residues" evidence="1">
    <location>
        <begin position="577"/>
        <end position="587"/>
    </location>
</feature>
<dbReference type="SUPFAM" id="SSF48452">
    <property type="entry name" value="TPR-like"/>
    <property type="match status" value="1"/>
</dbReference>
<feature type="region of interest" description="Disordered" evidence="1">
    <location>
        <begin position="252"/>
        <end position="289"/>
    </location>
</feature>
<feature type="compositionally biased region" description="Polar residues" evidence="1">
    <location>
        <begin position="505"/>
        <end position="521"/>
    </location>
</feature>
<sequence>MLTKPHHKSASKAKVYSERVSKQRKAPALIQMAEMMVLQGKYDKALQELESLQSLYGQSYRFNLVLARIYRDAGDLANAKHYYEKACQAAPQNEVAIRELIELLSEQKDAANRANQSDDPSLDLFLEETSRGLFTAEEMRPSHEDDFAAAPSQAQALPENAFENKIETDGAQVSEIASGAEPAAQTLFDESELSAKNLLSQDDAIEPESSMQKRELTADELFASENFAQSIQDEQENIALSDDEHGVISVRKAEPVAPKDEHLEIDSSDLLSENPSEQTAQPRFDTNVPDNLPLETEHDAHVAGSEDMAVPALGTDEELDATYLFTEDEETKAQLNEPGNSPSILQEAKTAYSEEADFPQEEPIPFAILGQKKETELADNKSNENVADLFLPEDQESRDASALDVSDLSRSTISSEALQREAIRMLEEEQGNISDDPFVDFYGKKPKLTSSSELFETGTKNMDTVDETELEEDQRSGALLFDEREVDENEVSESTKALLFDENEVLQSPETPQETVASSAEFTEKSHEPERAETNSTVEDSTEPATASEDIDIFSDDFEFTFDKDKLAKALSNLHSSGEKASKKTPDTKNSVAKVEPPASAKPQPAPPKSGQREELNIDELAQNLSKLNLPPIEETNDPTPISEQRQPFSDDEEIKTPSKSLAEIFVSQGAYTKAIRVYQALSKKNPNQAAEYAAAMEAILRKMKKS</sequence>
<dbReference type="Pfam" id="PF13174">
    <property type="entry name" value="TPR_6"/>
    <property type="match status" value="1"/>
</dbReference>
<gene>
    <name evidence="2" type="ordered locus">Ctha_1578</name>
</gene>
<feature type="compositionally biased region" description="Polar residues" evidence="1">
    <location>
        <begin position="269"/>
        <end position="281"/>
    </location>
</feature>
<feature type="compositionally biased region" description="Polar residues" evidence="1">
    <location>
        <begin position="638"/>
        <end position="648"/>
    </location>
</feature>
<feature type="compositionally biased region" description="Polar residues" evidence="1">
    <location>
        <begin position="534"/>
        <end position="545"/>
    </location>
</feature>
<organism evidence="2 3">
    <name type="scientific">Chloroherpeton thalassium (strain ATCC 35110 / GB-78)</name>
    <dbReference type="NCBI Taxonomy" id="517418"/>
    <lineage>
        <taxon>Bacteria</taxon>
        <taxon>Pseudomonadati</taxon>
        <taxon>Chlorobiota</taxon>
        <taxon>Chlorobiia</taxon>
        <taxon>Chlorobiales</taxon>
        <taxon>Chloroherpetonaceae</taxon>
        <taxon>Chloroherpeton</taxon>
    </lineage>
</organism>
<proteinExistence type="predicted"/>
<evidence type="ECO:0000313" key="2">
    <source>
        <dbReference type="EMBL" id="ACF14036.1"/>
    </source>
</evidence>